<keyword evidence="2" id="KW-1185">Reference proteome</keyword>
<dbReference type="AlphaFoldDB" id="A0A1I5AY63"/>
<accession>A0A1I5AY63</accession>
<reference evidence="2" key="1">
    <citation type="submission" date="2016-10" db="EMBL/GenBank/DDBJ databases">
        <authorList>
            <person name="Varghese N."/>
            <person name="Submissions S."/>
        </authorList>
    </citation>
    <scope>NUCLEOTIDE SEQUENCE [LARGE SCALE GENOMIC DNA]</scope>
    <source>
        <strain evidence="2">DSM 6150</strain>
    </source>
</reference>
<dbReference type="RefSeq" id="WP_143086029.1">
    <property type="nucleotide sequence ID" value="NZ_FOVE01000014.1"/>
</dbReference>
<proteinExistence type="predicted"/>
<evidence type="ECO:0000313" key="2">
    <source>
        <dbReference type="Proteomes" id="UP000242869"/>
    </source>
</evidence>
<name>A0A1I5AY63_9NEIS</name>
<dbReference type="EMBL" id="FOVE01000014">
    <property type="protein sequence ID" value="SFN67367.1"/>
    <property type="molecule type" value="Genomic_DNA"/>
</dbReference>
<dbReference type="Proteomes" id="UP000242869">
    <property type="component" value="Unassembled WGS sequence"/>
</dbReference>
<sequence length="348" mass="38704">MSFVLDGKNAHSCDGFKSSANDEICLSPISVVAGEDRSRSNFIKAINFLVGLFNGGEEDLLCGHLGCTSFLPLGSVLNGNFSLEFEMNGVLYRYVLELERGRIVYESLHQKRAKLYSYLFVREIDQVCFLNEIKIKNFGVTEKCLRHVKANSSLIYAGAMQGSLIAKKMASSFLSMMGGGAVRDLQDVLPGQVLKAADFFYNHDLLRKKMVNFLVHQGFDLCDVKMKRSRHIPRDGNPIFYYVPEIIRSCTRKPDGYSVTPIWLEDRKFMAVFVQLSVLLPALEGGGVVCMDGMDALVDPEILNAHLGMFANFESNVNNAQVILVTKSIDVLGGVHPCQAYIASRVYP</sequence>
<dbReference type="OrthoDB" id="9809324at2"/>
<dbReference type="STRING" id="83765.SAMN05660284_02031"/>
<evidence type="ECO:0000313" key="1">
    <source>
        <dbReference type="EMBL" id="SFN67367.1"/>
    </source>
</evidence>
<protein>
    <submittedName>
        <fullName evidence="1">Uncharacterized protein</fullName>
    </submittedName>
</protein>
<gene>
    <name evidence="1" type="ORF">SAMN05660284_02031</name>
</gene>
<organism evidence="1 2">
    <name type="scientific">Formivibrio citricus</name>
    <dbReference type="NCBI Taxonomy" id="83765"/>
    <lineage>
        <taxon>Bacteria</taxon>
        <taxon>Pseudomonadati</taxon>
        <taxon>Pseudomonadota</taxon>
        <taxon>Betaproteobacteria</taxon>
        <taxon>Neisseriales</taxon>
        <taxon>Chitinibacteraceae</taxon>
        <taxon>Formivibrio</taxon>
    </lineage>
</organism>